<protein>
    <submittedName>
        <fullName evidence="1">Uncharacterized protein</fullName>
    </submittedName>
</protein>
<name>A0AAD6VK19_9AGAR</name>
<dbReference type="EMBL" id="JARJCW010000017">
    <property type="protein sequence ID" value="KAJ7215348.1"/>
    <property type="molecule type" value="Genomic_DNA"/>
</dbReference>
<sequence length="109" mass="10972">APVEQRQLGSIQCNLDRVKILADLVQANSAVSAIDTSDAATGTAVAAAQAGLKKVNGAIENIALALVTGKAAPADARTAVSEGLNETRSALAGIIKCATVLRGPYVYPA</sequence>
<proteinExistence type="predicted"/>
<accession>A0AAD6VK19</accession>
<comment type="caution">
    <text evidence="1">The sequence shown here is derived from an EMBL/GenBank/DDBJ whole genome shotgun (WGS) entry which is preliminary data.</text>
</comment>
<feature type="non-terminal residue" evidence="1">
    <location>
        <position position="109"/>
    </location>
</feature>
<keyword evidence="2" id="KW-1185">Reference proteome</keyword>
<dbReference type="Proteomes" id="UP001219525">
    <property type="component" value="Unassembled WGS sequence"/>
</dbReference>
<organism evidence="1 2">
    <name type="scientific">Mycena pura</name>
    <dbReference type="NCBI Taxonomy" id="153505"/>
    <lineage>
        <taxon>Eukaryota</taxon>
        <taxon>Fungi</taxon>
        <taxon>Dikarya</taxon>
        <taxon>Basidiomycota</taxon>
        <taxon>Agaricomycotina</taxon>
        <taxon>Agaricomycetes</taxon>
        <taxon>Agaricomycetidae</taxon>
        <taxon>Agaricales</taxon>
        <taxon>Marasmiineae</taxon>
        <taxon>Mycenaceae</taxon>
        <taxon>Mycena</taxon>
    </lineage>
</organism>
<reference evidence="1" key="1">
    <citation type="submission" date="2023-03" db="EMBL/GenBank/DDBJ databases">
        <title>Massive genome expansion in bonnet fungi (Mycena s.s.) driven by repeated elements and novel gene families across ecological guilds.</title>
        <authorList>
            <consortium name="Lawrence Berkeley National Laboratory"/>
            <person name="Harder C.B."/>
            <person name="Miyauchi S."/>
            <person name="Viragh M."/>
            <person name="Kuo A."/>
            <person name="Thoen E."/>
            <person name="Andreopoulos B."/>
            <person name="Lu D."/>
            <person name="Skrede I."/>
            <person name="Drula E."/>
            <person name="Henrissat B."/>
            <person name="Morin E."/>
            <person name="Kohler A."/>
            <person name="Barry K."/>
            <person name="LaButti K."/>
            <person name="Morin E."/>
            <person name="Salamov A."/>
            <person name="Lipzen A."/>
            <person name="Mereny Z."/>
            <person name="Hegedus B."/>
            <person name="Baldrian P."/>
            <person name="Stursova M."/>
            <person name="Weitz H."/>
            <person name="Taylor A."/>
            <person name="Grigoriev I.V."/>
            <person name="Nagy L.G."/>
            <person name="Martin F."/>
            <person name="Kauserud H."/>
        </authorList>
    </citation>
    <scope>NUCLEOTIDE SEQUENCE</scope>
    <source>
        <strain evidence="1">9144</strain>
    </source>
</reference>
<gene>
    <name evidence="1" type="ORF">GGX14DRAFT_359577</name>
</gene>
<evidence type="ECO:0000313" key="1">
    <source>
        <dbReference type="EMBL" id="KAJ7215348.1"/>
    </source>
</evidence>
<dbReference type="AlphaFoldDB" id="A0AAD6VK19"/>
<evidence type="ECO:0000313" key="2">
    <source>
        <dbReference type="Proteomes" id="UP001219525"/>
    </source>
</evidence>